<proteinExistence type="predicted"/>
<evidence type="ECO:0000313" key="1">
    <source>
        <dbReference type="EMBL" id="MCU6747320.1"/>
    </source>
</evidence>
<evidence type="ECO:0000313" key="2">
    <source>
        <dbReference type="Proteomes" id="UP001652394"/>
    </source>
</evidence>
<gene>
    <name evidence="1" type="ORF">OCV51_06575</name>
</gene>
<sequence>MYTIIFIALLFIIVNSPAYIRRQLMQQIADDSAKARDNLQVSQVNYLSKIEWLRFYPLKKFLL</sequence>
<dbReference type="RefSeq" id="WP_059066827.1">
    <property type="nucleotide sequence ID" value="NZ_JAOQJX010000008.1"/>
</dbReference>
<dbReference type="Proteomes" id="UP001652394">
    <property type="component" value="Unassembled WGS sequence"/>
</dbReference>
<reference evidence="1 2" key="1">
    <citation type="journal article" date="2021" name="ISME Commun">
        <title>Automated analysis of genomic sequences facilitates high-throughput and comprehensive description of bacteria.</title>
        <authorList>
            <person name="Hitch T.C.A."/>
        </authorList>
    </citation>
    <scope>NUCLEOTIDE SEQUENCE [LARGE SCALE GENOMIC DNA]</scope>
    <source>
        <strain evidence="1 2">H2_18</strain>
    </source>
</reference>
<dbReference type="EMBL" id="JAOQJX010000008">
    <property type="protein sequence ID" value="MCU6747320.1"/>
    <property type="molecule type" value="Genomic_DNA"/>
</dbReference>
<organism evidence="1 2">
    <name type="scientific">Faecalicatena acetigenes</name>
    <dbReference type="NCBI Taxonomy" id="2981790"/>
    <lineage>
        <taxon>Bacteria</taxon>
        <taxon>Bacillati</taxon>
        <taxon>Bacillota</taxon>
        <taxon>Clostridia</taxon>
        <taxon>Lachnospirales</taxon>
        <taxon>Lachnospiraceae</taxon>
        <taxon>Faecalicatena</taxon>
    </lineage>
</organism>
<accession>A0ABT2TAQ4</accession>
<name>A0ABT2TAQ4_9FIRM</name>
<comment type="caution">
    <text evidence="1">The sequence shown here is derived from an EMBL/GenBank/DDBJ whole genome shotgun (WGS) entry which is preliminary data.</text>
</comment>
<keyword evidence="2" id="KW-1185">Reference proteome</keyword>
<protein>
    <submittedName>
        <fullName evidence="1">Uncharacterized protein</fullName>
    </submittedName>
</protein>